<keyword evidence="10" id="KW-1185">Reference proteome</keyword>
<keyword evidence="5 8" id="KW-0812">Transmembrane</keyword>
<dbReference type="GO" id="GO:0033214">
    <property type="term" value="P:siderophore-iron import into cell"/>
    <property type="evidence" value="ECO:0007669"/>
    <property type="project" value="TreeGrafter"/>
</dbReference>
<evidence type="ECO:0000256" key="6">
    <source>
        <dbReference type="ARBA" id="ARBA00022989"/>
    </source>
</evidence>
<dbReference type="AlphaFoldDB" id="A0A1G9UBG9"/>
<dbReference type="Gene3D" id="1.10.3470.10">
    <property type="entry name" value="ABC transporter involved in vitamin B12 uptake, BtuC"/>
    <property type="match status" value="1"/>
</dbReference>
<feature type="transmembrane region" description="Helical" evidence="8">
    <location>
        <begin position="97"/>
        <end position="116"/>
    </location>
</feature>
<evidence type="ECO:0000256" key="5">
    <source>
        <dbReference type="ARBA" id="ARBA00022692"/>
    </source>
</evidence>
<feature type="transmembrane region" description="Helical" evidence="8">
    <location>
        <begin position="153"/>
        <end position="174"/>
    </location>
</feature>
<comment type="subcellular location">
    <subcellularLocation>
        <location evidence="1">Cell membrane</location>
        <topology evidence="1">Multi-pass membrane protein</topology>
    </subcellularLocation>
</comment>
<keyword evidence="4" id="KW-1003">Cell membrane</keyword>
<evidence type="ECO:0000256" key="1">
    <source>
        <dbReference type="ARBA" id="ARBA00004651"/>
    </source>
</evidence>
<evidence type="ECO:0000256" key="8">
    <source>
        <dbReference type="SAM" id="Phobius"/>
    </source>
</evidence>
<accession>A0A1G9UBG9</accession>
<feature type="transmembrane region" description="Helical" evidence="8">
    <location>
        <begin position="122"/>
        <end position="141"/>
    </location>
</feature>
<feature type="transmembrane region" description="Helical" evidence="8">
    <location>
        <begin position="12"/>
        <end position="34"/>
    </location>
</feature>
<evidence type="ECO:0000256" key="7">
    <source>
        <dbReference type="ARBA" id="ARBA00023136"/>
    </source>
</evidence>
<feature type="transmembrane region" description="Helical" evidence="8">
    <location>
        <begin position="283"/>
        <end position="305"/>
    </location>
</feature>
<feature type="transmembrane region" description="Helical" evidence="8">
    <location>
        <begin position="66"/>
        <end position="85"/>
    </location>
</feature>
<dbReference type="STRING" id="459525.SAMN04488137_0828"/>
<name>A0A1G9UBG9_9BACL</name>
<evidence type="ECO:0000313" key="9">
    <source>
        <dbReference type="EMBL" id="SDM57310.1"/>
    </source>
</evidence>
<dbReference type="Proteomes" id="UP000199544">
    <property type="component" value="Unassembled WGS sequence"/>
</dbReference>
<dbReference type="CDD" id="cd06550">
    <property type="entry name" value="TM_ABC_iron-siderophores_like"/>
    <property type="match status" value="1"/>
</dbReference>
<dbReference type="GO" id="GO:0022857">
    <property type="term" value="F:transmembrane transporter activity"/>
    <property type="evidence" value="ECO:0007669"/>
    <property type="project" value="InterPro"/>
</dbReference>
<evidence type="ECO:0000256" key="2">
    <source>
        <dbReference type="ARBA" id="ARBA00007935"/>
    </source>
</evidence>
<proteinExistence type="inferred from homology"/>
<evidence type="ECO:0000256" key="4">
    <source>
        <dbReference type="ARBA" id="ARBA00022475"/>
    </source>
</evidence>
<keyword evidence="3" id="KW-0813">Transport</keyword>
<comment type="similarity">
    <text evidence="2">Belongs to the binding-protein-dependent transport system permease family. FecCD subfamily.</text>
</comment>
<keyword evidence="7 8" id="KW-0472">Membrane</keyword>
<feature type="transmembrane region" description="Helical" evidence="8">
    <location>
        <begin position="197"/>
        <end position="216"/>
    </location>
</feature>
<evidence type="ECO:0000313" key="10">
    <source>
        <dbReference type="Proteomes" id="UP000199544"/>
    </source>
</evidence>
<dbReference type="PANTHER" id="PTHR30472">
    <property type="entry name" value="FERRIC ENTEROBACTIN TRANSPORT SYSTEM PERMEASE PROTEIN"/>
    <property type="match status" value="1"/>
</dbReference>
<dbReference type="OrthoDB" id="9811721at2"/>
<dbReference type="InterPro" id="IPR037294">
    <property type="entry name" value="ABC_BtuC-like"/>
</dbReference>
<sequence>MNGVIQSSKAKIAILALAVLMLAVCMALSVVFGYTDTSWKTAVAAFTDFNGSNQHLIIRNARLPRALIGAAVGISLALAGVLLQAVTRNPIASTDIFGLNAGAGFFIVMAVSFFQISSLQQFTWIAFLGAAVSALAVYILGSAGRSGLTPIKMTLAGAVIAAMFASLTQGMLVANQKALEEVLFWLAGSIQGRKMEFLYPVLPYLVTAWIGSLLMFRQLNTFLLGEDVAKSLGQRTLLFKILAGVLIVLLAGGSVAVAGPISFIGIVVPHFARYLVGNDHRWVIPFSALFGGILLITADIGARYIVLPEEVPVGVMTALIGTPFFIHIARKGSFK</sequence>
<reference evidence="10" key="1">
    <citation type="submission" date="2016-10" db="EMBL/GenBank/DDBJ databases">
        <authorList>
            <person name="Varghese N."/>
            <person name="Submissions S."/>
        </authorList>
    </citation>
    <scope>NUCLEOTIDE SEQUENCE [LARGE SCALE GENOMIC DNA]</scope>
    <source>
        <strain evidence="10">CGMCC 1.6854</strain>
    </source>
</reference>
<dbReference type="GO" id="GO:0005886">
    <property type="term" value="C:plasma membrane"/>
    <property type="evidence" value="ECO:0007669"/>
    <property type="project" value="UniProtKB-SubCell"/>
</dbReference>
<feature type="transmembrane region" description="Helical" evidence="8">
    <location>
        <begin position="311"/>
        <end position="329"/>
    </location>
</feature>
<dbReference type="InterPro" id="IPR000522">
    <property type="entry name" value="ABC_transptr_permease_BtuC"/>
</dbReference>
<dbReference type="FunFam" id="1.10.3470.10:FF:000001">
    <property type="entry name" value="Vitamin B12 ABC transporter permease BtuC"/>
    <property type="match status" value="1"/>
</dbReference>
<protein>
    <submittedName>
        <fullName evidence="9">Iron complex transport system permease protein</fullName>
    </submittedName>
</protein>
<gene>
    <name evidence="9" type="ORF">SAMN04488137_0828</name>
</gene>
<dbReference type="Pfam" id="PF01032">
    <property type="entry name" value="FecCD"/>
    <property type="match status" value="1"/>
</dbReference>
<organism evidence="9 10">
    <name type="scientific">Fictibacillus solisalsi</name>
    <dbReference type="NCBI Taxonomy" id="459525"/>
    <lineage>
        <taxon>Bacteria</taxon>
        <taxon>Bacillati</taxon>
        <taxon>Bacillota</taxon>
        <taxon>Bacilli</taxon>
        <taxon>Bacillales</taxon>
        <taxon>Fictibacillaceae</taxon>
        <taxon>Fictibacillus</taxon>
    </lineage>
</organism>
<evidence type="ECO:0000256" key="3">
    <source>
        <dbReference type="ARBA" id="ARBA00022448"/>
    </source>
</evidence>
<dbReference type="EMBL" id="FNHW01000001">
    <property type="protein sequence ID" value="SDM57310.1"/>
    <property type="molecule type" value="Genomic_DNA"/>
</dbReference>
<dbReference type="SUPFAM" id="SSF81345">
    <property type="entry name" value="ABC transporter involved in vitamin B12 uptake, BtuC"/>
    <property type="match status" value="1"/>
</dbReference>
<keyword evidence="6 8" id="KW-1133">Transmembrane helix</keyword>
<feature type="transmembrane region" description="Helical" evidence="8">
    <location>
        <begin position="237"/>
        <end position="255"/>
    </location>
</feature>
<dbReference type="RefSeq" id="WP_090232756.1">
    <property type="nucleotide sequence ID" value="NZ_FNHW01000001.1"/>
</dbReference>
<dbReference type="PANTHER" id="PTHR30472:SF65">
    <property type="entry name" value="SIDEROPHORE TRANSPORT SYSTEM PERMEASE PROTEIN YFIZ-RELATED"/>
    <property type="match status" value="1"/>
</dbReference>